<evidence type="ECO:0000256" key="2">
    <source>
        <dbReference type="ARBA" id="ARBA00022527"/>
    </source>
</evidence>
<accession>A0ABP5BY94</accession>
<proteinExistence type="predicted"/>
<comment type="catalytic activity">
    <reaction evidence="9">
        <text>L-seryl-[protein] + ATP = O-phospho-L-seryl-[protein] + ADP + H(+)</text>
        <dbReference type="Rhea" id="RHEA:17989"/>
        <dbReference type="Rhea" id="RHEA-COMP:9863"/>
        <dbReference type="Rhea" id="RHEA-COMP:11604"/>
        <dbReference type="ChEBI" id="CHEBI:15378"/>
        <dbReference type="ChEBI" id="CHEBI:29999"/>
        <dbReference type="ChEBI" id="CHEBI:30616"/>
        <dbReference type="ChEBI" id="CHEBI:83421"/>
        <dbReference type="ChEBI" id="CHEBI:456216"/>
        <dbReference type="EC" id="2.7.11.1"/>
    </reaction>
</comment>
<evidence type="ECO:0000256" key="8">
    <source>
        <dbReference type="ARBA" id="ARBA00047899"/>
    </source>
</evidence>
<evidence type="ECO:0000256" key="6">
    <source>
        <dbReference type="ARBA" id="ARBA00022777"/>
    </source>
</evidence>
<feature type="compositionally biased region" description="Pro residues" evidence="11">
    <location>
        <begin position="607"/>
        <end position="621"/>
    </location>
</feature>
<evidence type="ECO:0000256" key="1">
    <source>
        <dbReference type="ARBA" id="ARBA00012513"/>
    </source>
</evidence>
<dbReference type="PANTHER" id="PTHR43289">
    <property type="entry name" value="MITOGEN-ACTIVATED PROTEIN KINASE KINASE KINASE 20-RELATED"/>
    <property type="match status" value="1"/>
</dbReference>
<evidence type="ECO:0000256" key="5">
    <source>
        <dbReference type="ARBA" id="ARBA00022741"/>
    </source>
</evidence>
<dbReference type="InterPro" id="IPR005543">
    <property type="entry name" value="PASTA_dom"/>
</dbReference>
<protein>
    <recommendedName>
        <fullName evidence="1">non-specific serine/threonine protein kinase</fullName>
        <ecNumber evidence="1">2.7.11.1</ecNumber>
    </recommendedName>
</protein>
<evidence type="ECO:0000256" key="10">
    <source>
        <dbReference type="PROSITE-ProRule" id="PRU10141"/>
    </source>
</evidence>
<evidence type="ECO:0000256" key="4">
    <source>
        <dbReference type="ARBA" id="ARBA00022737"/>
    </source>
</evidence>
<keyword evidence="5 10" id="KW-0547">Nucleotide-binding</keyword>
<dbReference type="EC" id="2.7.11.1" evidence="1"/>
<dbReference type="PROSITE" id="PS51178">
    <property type="entry name" value="PASTA"/>
    <property type="match status" value="2"/>
</dbReference>
<dbReference type="SMART" id="SM00740">
    <property type="entry name" value="PASTA"/>
    <property type="match status" value="2"/>
</dbReference>
<reference evidence="15" key="1">
    <citation type="journal article" date="2019" name="Int. J. Syst. Evol. Microbiol.">
        <title>The Global Catalogue of Microorganisms (GCM) 10K type strain sequencing project: providing services to taxonomists for standard genome sequencing and annotation.</title>
        <authorList>
            <consortium name="The Broad Institute Genomics Platform"/>
            <consortium name="The Broad Institute Genome Sequencing Center for Infectious Disease"/>
            <person name="Wu L."/>
            <person name="Ma J."/>
        </authorList>
    </citation>
    <scope>NUCLEOTIDE SEQUENCE [LARGE SCALE GENOMIC DNA]</scope>
    <source>
        <strain evidence="15">JCM 13584</strain>
    </source>
</reference>
<dbReference type="Pfam" id="PF00069">
    <property type="entry name" value="Pkinase"/>
    <property type="match status" value="1"/>
</dbReference>
<dbReference type="InterPro" id="IPR017441">
    <property type="entry name" value="Protein_kinase_ATP_BS"/>
</dbReference>
<comment type="caution">
    <text evidence="14">The sequence shown here is derived from an EMBL/GenBank/DDBJ whole genome shotgun (WGS) entry which is preliminary data.</text>
</comment>
<dbReference type="Proteomes" id="UP001499954">
    <property type="component" value="Unassembled WGS sequence"/>
</dbReference>
<dbReference type="PANTHER" id="PTHR43289:SF6">
    <property type="entry name" value="SERINE_THREONINE-PROTEIN KINASE NEKL-3"/>
    <property type="match status" value="1"/>
</dbReference>
<dbReference type="PROSITE" id="PS50011">
    <property type="entry name" value="PROTEIN_KINASE_DOM"/>
    <property type="match status" value="1"/>
</dbReference>
<evidence type="ECO:0000259" key="12">
    <source>
        <dbReference type="PROSITE" id="PS50011"/>
    </source>
</evidence>
<dbReference type="EMBL" id="BAAAMK010000003">
    <property type="protein sequence ID" value="GAA1954119.1"/>
    <property type="molecule type" value="Genomic_DNA"/>
</dbReference>
<dbReference type="InterPro" id="IPR000719">
    <property type="entry name" value="Prot_kinase_dom"/>
</dbReference>
<dbReference type="CDD" id="cd06577">
    <property type="entry name" value="PASTA_pknB"/>
    <property type="match status" value="2"/>
</dbReference>
<dbReference type="RefSeq" id="WP_344314703.1">
    <property type="nucleotide sequence ID" value="NZ_BAAAMK010000003.1"/>
</dbReference>
<feature type="domain" description="Protein kinase" evidence="12">
    <location>
        <begin position="12"/>
        <end position="304"/>
    </location>
</feature>
<evidence type="ECO:0000313" key="14">
    <source>
        <dbReference type="EMBL" id="GAA1954119.1"/>
    </source>
</evidence>
<dbReference type="SUPFAM" id="SSF56112">
    <property type="entry name" value="Protein kinase-like (PK-like)"/>
    <property type="match status" value="1"/>
</dbReference>
<feature type="region of interest" description="Disordered" evidence="11">
    <location>
        <begin position="367"/>
        <end position="401"/>
    </location>
</feature>
<organism evidence="14 15">
    <name type="scientific">Agromyces allii</name>
    <dbReference type="NCBI Taxonomy" id="393607"/>
    <lineage>
        <taxon>Bacteria</taxon>
        <taxon>Bacillati</taxon>
        <taxon>Actinomycetota</taxon>
        <taxon>Actinomycetes</taxon>
        <taxon>Micrococcales</taxon>
        <taxon>Microbacteriaceae</taxon>
        <taxon>Agromyces</taxon>
    </lineage>
</organism>
<keyword evidence="6" id="KW-0418">Kinase</keyword>
<keyword evidence="3" id="KW-0808">Transferase</keyword>
<dbReference type="Pfam" id="PF03793">
    <property type="entry name" value="PASTA"/>
    <property type="match status" value="2"/>
</dbReference>
<evidence type="ECO:0000256" key="9">
    <source>
        <dbReference type="ARBA" id="ARBA00048679"/>
    </source>
</evidence>
<dbReference type="Gene3D" id="1.10.510.10">
    <property type="entry name" value="Transferase(Phosphotransferase) domain 1"/>
    <property type="match status" value="1"/>
</dbReference>
<evidence type="ECO:0000313" key="15">
    <source>
        <dbReference type="Proteomes" id="UP001499954"/>
    </source>
</evidence>
<dbReference type="Gene3D" id="3.30.200.20">
    <property type="entry name" value="Phosphorylase Kinase, domain 1"/>
    <property type="match status" value="1"/>
</dbReference>
<feature type="region of interest" description="Disordered" evidence="11">
    <location>
        <begin position="436"/>
        <end position="471"/>
    </location>
</feature>
<feature type="binding site" evidence="10">
    <location>
        <position position="41"/>
    </location>
    <ligand>
        <name>ATP</name>
        <dbReference type="ChEBI" id="CHEBI:30616"/>
    </ligand>
</feature>
<keyword evidence="15" id="KW-1185">Reference proteome</keyword>
<dbReference type="InterPro" id="IPR008266">
    <property type="entry name" value="Tyr_kinase_AS"/>
</dbReference>
<keyword evidence="2" id="KW-0723">Serine/threonine-protein kinase</keyword>
<evidence type="ECO:0000256" key="11">
    <source>
        <dbReference type="SAM" id="MobiDB-lite"/>
    </source>
</evidence>
<comment type="catalytic activity">
    <reaction evidence="8">
        <text>L-threonyl-[protein] + ATP = O-phospho-L-threonyl-[protein] + ADP + H(+)</text>
        <dbReference type="Rhea" id="RHEA:46608"/>
        <dbReference type="Rhea" id="RHEA-COMP:11060"/>
        <dbReference type="Rhea" id="RHEA-COMP:11605"/>
        <dbReference type="ChEBI" id="CHEBI:15378"/>
        <dbReference type="ChEBI" id="CHEBI:30013"/>
        <dbReference type="ChEBI" id="CHEBI:30616"/>
        <dbReference type="ChEBI" id="CHEBI:61977"/>
        <dbReference type="ChEBI" id="CHEBI:456216"/>
        <dbReference type="EC" id="2.7.11.1"/>
    </reaction>
</comment>
<dbReference type="InterPro" id="IPR011009">
    <property type="entry name" value="Kinase-like_dom_sf"/>
</dbReference>
<dbReference type="PROSITE" id="PS00109">
    <property type="entry name" value="PROTEIN_KINASE_TYR"/>
    <property type="match status" value="1"/>
</dbReference>
<feature type="domain" description="PASTA" evidence="13">
    <location>
        <begin position="538"/>
        <end position="603"/>
    </location>
</feature>
<dbReference type="PROSITE" id="PS00107">
    <property type="entry name" value="PROTEIN_KINASE_ATP"/>
    <property type="match status" value="1"/>
</dbReference>
<keyword evidence="4" id="KW-0677">Repeat</keyword>
<keyword evidence="7 10" id="KW-0067">ATP-binding</keyword>
<name>A0ABP5BY94_9MICO</name>
<evidence type="ECO:0000256" key="3">
    <source>
        <dbReference type="ARBA" id="ARBA00022679"/>
    </source>
</evidence>
<dbReference type="CDD" id="cd14014">
    <property type="entry name" value="STKc_PknB_like"/>
    <property type="match status" value="1"/>
</dbReference>
<dbReference type="Gene3D" id="3.30.10.20">
    <property type="match status" value="2"/>
</dbReference>
<sequence>MNARSGLVSGRYRLGELLGSGGSASAFAAVDVETGERVALKVLHPHLSEAPAARDAFLAEARRMQSLRHPNIAGVLDVGVHDGSGDPIAWIALELAGGMSLSEHVERHGPLPVAEALSVADGVLRALEAAHADGLIHRDVSPANVMVAVDAHGRLGADGVRLLDFGLADAAGRAAVGDDILRSETAHDDAREPGPADGGPAGVIGNVAYMSPEQLRGEPVDERGDLYQVGGLLHFALTGRAPFPRTTPGATMRAHLGSPPPVPSVLDSRIPRDVDRIVVRAMLKDPADRFADAAAMRSAVEAAIPGAVGAAGAAGAAGLGTMPDAPPFTAASPDAVRTRMLGSTRLPTSATASASADTTAVIARAGRPAGAAAGRSRAAAPRADARTGTAGPAGRPVAGRPPTRITAWIAGIATVAAASAILAFAAMAAPVAIPEASVPSSTPQPAAPPETASPPSDEPQAPEPAPQPAEPVVGVSVPELAALALADARQRLADAGLRVGALTVVDSPQPGDTVLSTAPAAGAGSTVGSAVDLTVASGSNAIPDVAGTTRSQSLALLRDAGFVVEVSFEAAPGVADGSVLGTQPAAGGVLRLGATVVVRETRTPQASTPPTPTPTPVPSGPPAASAAGAP</sequence>
<feature type="domain" description="PASTA" evidence="13">
    <location>
        <begin position="474"/>
        <end position="537"/>
    </location>
</feature>
<feature type="region of interest" description="Disordered" evidence="11">
    <location>
        <begin position="600"/>
        <end position="630"/>
    </location>
</feature>
<evidence type="ECO:0000256" key="7">
    <source>
        <dbReference type="ARBA" id="ARBA00022840"/>
    </source>
</evidence>
<gene>
    <name evidence="14" type="ORF">GCM10009717_20020</name>
</gene>
<evidence type="ECO:0000259" key="13">
    <source>
        <dbReference type="PROSITE" id="PS51178"/>
    </source>
</evidence>